<accession>G4QLK3</accession>
<dbReference type="InterPro" id="IPR011006">
    <property type="entry name" value="CheY-like_superfamily"/>
</dbReference>
<organism evidence="4 5">
    <name type="scientific">Glaciecola nitratireducens (strain JCM 12485 / KCTC 12276 / FR1064)</name>
    <dbReference type="NCBI Taxonomy" id="1085623"/>
    <lineage>
        <taxon>Bacteria</taxon>
        <taxon>Pseudomonadati</taxon>
        <taxon>Pseudomonadota</taxon>
        <taxon>Gammaproteobacteria</taxon>
        <taxon>Alteromonadales</taxon>
        <taxon>Alteromonadaceae</taxon>
        <taxon>Brumicola</taxon>
    </lineage>
</organism>
<dbReference type="HOGENOM" id="CLU_505139_0_0_6"/>
<dbReference type="GO" id="GO:0000160">
    <property type="term" value="P:phosphorelay signal transduction system"/>
    <property type="evidence" value="ECO:0007669"/>
    <property type="project" value="InterPro"/>
</dbReference>
<dbReference type="SUPFAM" id="SSF52172">
    <property type="entry name" value="CheY-like"/>
    <property type="match status" value="1"/>
</dbReference>
<proteinExistence type="predicted"/>
<dbReference type="SUPFAM" id="SSF48452">
    <property type="entry name" value="TPR-like"/>
    <property type="match status" value="1"/>
</dbReference>
<protein>
    <submittedName>
        <fullName evidence="4">Response regulator receiver protein</fullName>
    </submittedName>
</protein>
<name>G4QLK3_GLANF</name>
<evidence type="ECO:0000259" key="3">
    <source>
        <dbReference type="PROSITE" id="PS50110"/>
    </source>
</evidence>
<dbReference type="PROSITE" id="PS50110">
    <property type="entry name" value="RESPONSE_REGULATORY"/>
    <property type="match status" value="1"/>
</dbReference>
<dbReference type="PROSITE" id="PS50005">
    <property type="entry name" value="TPR"/>
    <property type="match status" value="1"/>
</dbReference>
<evidence type="ECO:0000313" key="4">
    <source>
        <dbReference type="EMBL" id="AEP30109.1"/>
    </source>
</evidence>
<evidence type="ECO:0000256" key="2">
    <source>
        <dbReference type="PROSITE-ProRule" id="PRU00339"/>
    </source>
</evidence>
<feature type="repeat" description="TPR" evidence="2">
    <location>
        <begin position="452"/>
        <end position="485"/>
    </location>
</feature>
<dbReference type="Proteomes" id="UP000009282">
    <property type="component" value="Chromosome"/>
</dbReference>
<feature type="modified residue" description="4-aspartylphosphate" evidence="1">
    <location>
        <position position="62"/>
    </location>
</feature>
<dbReference type="SMART" id="SM00448">
    <property type="entry name" value="REC"/>
    <property type="match status" value="1"/>
</dbReference>
<dbReference type="Gene3D" id="3.40.50.2300">
    <property type="match status" value="1"/>
</dbReference>
<dbReference type="Gene3D" id="1.25.40.10">
    <property type="entry name" value="Tetratricopeptide repeat domain"/>
    <property type="match status" value="2"/>
</dbReference>
<keyword evidence="2" id="KW-0802">TPR repeat</keyword>
<keyword evidence="5" id="KW-1185">Reference proteome</keyword>
<dbReference type="STRING" id="1085623.GNIT_2000"/>
<dbReference type="InterPro" id="IPR001789">
    <property type="entry name" value="Sig_transdc_resp-reg_receiver"/>
</dbReference>
<dbReference type="eggNOG" id="COG0745">
    <property type="taxonomic scope" value="Bacteria"/>
</dbReference>
<dbReference type="Pfam" id="PF00072">
    <property type="entry name" value="Response_reg"/>
    <property type="match status" value="1"/>
</dbReference>
<dbReference type="InterPro" id="IPR019734">
    <property type="entry name" value="TPR_rpt"/>
</dbReference>
<dbReference type="AlphaFoldDB" id="G4QLK3"/>
<evidence type="ECO:0000256" key="1">
    <source>
        <dbReference type="PROSITE-ProRule" id="PRU00169"/>
    </source>
</evidence>
<feature type="domain" description="Response regulatory" evidence="3">
    <location>
        <begin position="12"/>
        <end position="131"/>
    </location>
</feature>
<gene>
    <name evidence="4" type="ordered locus">GNIT_2000</name>
</gene>
<dbReference type="RefSeq" id="WP_014108983.1">
    <property type="nucleotide sequence ID" value="NC_016041.1"/>
</dbReference>
<reference evidence="4 5" key="1">
    <citation type="journal article" date="2011" name="J. Bacteriol.">
        <title>Complete genome sequence of seawater bacterium Glaciecola nitratireducens FR1064T.</title>
        <authorList>
            <person name="Bian F."/>
            <person name="Qin Q.L."/>
            <person name="Xie B.B."/>
            <person name="Shu Y.L."/>
            <person name="Zhang X.Y."/>
            <person name="Yu Y."/>
            <person name="Chen B."/>
            <person name="Chen X.L."/>
            <person name="Zhou B.C."/>
            <person name="Zhang Y.Z."/>
        </authorList>
    </citation>
    <scope>NUCLEOTIDE SEQUENCE [LARGE SCALE GENOMIC DNA]</scope>
    <source>
        <strain evidence="5">JCM 12485 / KCTC 12276 / FR1064</strain>
    </source>
</reference>
<dbReference type="InterPro" id="IPR011990">
    <property type="entry name" value="TPR-like_helical_dom_sf"/>
</dbReference>
<sequence>MDEIIMIKYKVKIAIVEDNATARLNLRSHLMSLGEFDIASYSNGKELRNGLRTIDFDLVVIDFHLGQSKNGVEWVQYLTEAKLIKPSTGIVFLTSDRVPQTISQILDVHPDILIIKPYTIKTLHTSIAHYLTVREKMKPALEYLDNDQSTMALKYIDNALKGSIGKRIRAEFTKLKGRLLINEQRYSEAVELYRGILDRSSNVLWAHWGLIKSEFLSGQWRHCQNMLDGLLGEQLTKDKAYEWMACVEIGKGNYSLAEKILDNIKENDLTIPATKLKVLAYKMQGRSDDAIRLLEKKRQSNFTVKERFDEYTIELARYHLQLAENSAVNDRAPKLHAAKCLIGNANRSILDNQTQHQRDFMLALASILEGDQQKAERIILDKTVGDAKNAKLATMVDAIKVWFGLGKEDKAREIWNEVDKKLSAKDNQIDFILAGSLILETEKSLGLSEEKAKRVNDEGMAFYLGNRLNDAIELFYKARQLNPGVPAFTLNLLQCLSDIKKAEYKDQKTIELVEELKDKSLSESNKKRFTLIQKKINDFPEAYRMPEYDEQLSEDVA</sequence>
<keyword evidence="1" id="KW-0597">Phosphoprotein</keyword>
<evidence type="ECO:0000313" key="5">
    <source>
        <dbReference type="Proteomes" id="UP000009282"/>
    </source>
</evidence>
<dbReference type="EMBL" id="CP003060">
    <property type="protein sequence ID" value="AEP30109.1"/>
    <property type="molecule type" value="Genomic_DNA"/>
</dbReference>
<dbReference type="KEGG" id="gni:GNIT_2000"/>